<dbReference type="PANTHER" id="PTHR43699:SF1">
    <property type="entry name" value="3-DEHYDROQUINATE DEHYDRATASE"/>
    <property type="match status" value="1"/>
</dbReference>
<keyword evidence="10 13" id="KW-0704">Schiff base</keyword>
<comment type="cofactor">
    <cofactor evidence="12">
        <name>Mg(2+)</name>
        <dbReference type="ChEBI" id="CHEBI:18420"/>
    </cofactor>
    <text evidence="12">Binds 1 Mg(2+) ion per subunit.</text>
</comment>
<evidence type="ECO:0000256" key="3">
    <source>
        <dbReference type="ARBA" id="ARBA00022605"/>
    </source>
</evidence>
<dbReference type="PROSITE" id="PS01128">
    <property type="entry name" value="SHIKIMATE_KINASE"/>
    <property type="match status" value="1"/>
</dbReference>
<feature type="active site" description="Schiff-base intermediate with substrate" evidence="13">
    <location>
        <position position="167"/>
    </location>
</feature>
<feature type="binding site" evidence="13">
    <location>
        <position position="232"/>
    </location>
    <ligand>
        <name>3-dehydroquinate</name>
        <dbReference type="ChEBI" id="CHEBI:32364"/>
    </ligand>
</feature>
<evidence type="ECO:0000256" key="5">
    <source>
        <dbReference type="ARBA" id="ARBA00022741"/>
    </source>
</evidence>
<dbReference type="InterPro" id="IPR001381">
    <property type="entry name" value="DHquinase_I"/>
</dbReference>
<name>A0A1T4W6V5_9FIRM</name>
<evidence type="ECO:0000256" key="1">
    <source>
        <dbReference type="ARBA" id="ARBA00001864"/>
    </source>
</evidence>
<keyword evidence="12" id="KW-0479">Metal-binding</keyword>
<evidence type="ECO:0000313" key="15">
    <source>
        <dbReference type="Proteomes" id="UP000190814"/>
    </source>
</evidence>
<comment type="similarity">
    <text evidence="13">Belongs to the type-I 3-dehydroquinase family.</text>
</comment>
<protein>
    <recommendedName>
        <fullName evidence="12 13">Multifunctional fusion protein</fullName>
    </recommendedName>
    <domain>
        <recommendedName>
            <fullName evidence="13">3-dehydroquinate dehydratase</fullName>
            <shortName evidence="13">3-dehydroquinase</shortName>
            <ecNumber evidence="13">4.2.1.10</ecNumber>
        </recommendedName>
        <alternativeName>
            <fullName evidence="13">Type I DHQase</fullName>
        </alternativeName>
        <alternativeName>
            <fullName evidence="13">Type I dehydroquinase</fullName>
            <shortName evidence="13">DHQ1</shortName>
        </alternativeName>
    </domain>
    <domain>
        <recommendedName>
            <fullName evidence="12">Shikimate kinase</fullName>
            <shortName evidence="12">SK</shortName>
            <ecNumber evidence="12">2.7.1.71</ecNumber>
        </recommendedName>
    </domain>
</protein>
<dbReference type="CDD" id="cd00464">
    <property type="entry name" value="SK"/>
    <property type="match status" value="1"/>
</dbReference>
<evidence type="ECO:0000256" key="2">
    <source>
        <dbReference type="ARBA" id="ARBA00004842"/>
    </source>
</evidence>
<dbReference type="STRING" id="39495.SAMN02745111_02412"/>
<dbReference type="CDD" id="cd00502">
    <property type="entry name" value="DHQase_I"/>
    <property type="match status" value="1"/>
</dbReference>
<keyword evidence="7 12" id="KW-0067">ATP-binding</keyword>
<evidence type="ECO:0000256" key="8">
    <source>
        <dbReference type="ARBA" id="ARBA00023141"/>
    </source>
</evidence>
<comment type="function">
    <text evidence="13">Involved in the third step of the chorismate pathway, which leads to the biosynthesis of aromatic amino acids. Catalyzes the cis-dehydration of 3-dehydroquinate (DHQ) and introduces the first double bond of the aromatic ring to yield 3-dehydroshikimate.</text>
</comment>
<dbReference type="InterPro" id="IPR023000">
    <property type="entry name" value="Shikimate_kinase_CS"/>
</dbReference>
<evidence type="ECO:0000256" key="9">
    <source>
        <dbReference type="ARBA" id="ARBA00023239"/>
    </source>
</evidence>
<dbReference type="Pfam" id="PF01202">
    <property type="entry name" value="SKI"/>
    <property type="match status" value="1"/>
</dbReference>
<dbReference type="EC" id="2.7.1.71" evidence="12"/>
<dbReference type="HAMAP" id="MF_00109">
    <property type="entry name" value="Shikimate_kinase"/>
    <property type="match status" value="1"/>
</dbReference>
<keyword evidence="4 12" id="KW-0808">Transferase</keyword>
<evidence type="ECO:0000256" key="7">
    <source>
        <dbReference type="ARBA" id="ARBA00022840"/>
    </source>
</evidence>
<comment type="catalytic activity">
    <reaction evidence="11 12">
        <text>shikimate + ATP = 3-phosphoshikimate + ADP + H(+)</text>
        <dbReference type="Rhea" id="RHEA:13121"/>
        <dbReference type="ChEBI" id="CHEBI:15378"/>
        <dbReference type="ChEBI" id="CHEBI:30616"/>
        <dbReference type="ChEBI" id="CHEBI:36208"/>
        <dbReference type="ChEBI" id="CHEBI:145989"/>
        <dbReference type="ChEBI" id="CHEBI:456216"/>
        <dbReference type="EC" id="2.7.1.71"/>
    </reaction>
</comment>
<feature type="active site" description="Proton donor/acceptor" evidence="13">
    <location>
        <position position="140"/>
    </location>
</feature>
<dbReference type="GO" id="GO:0005737">
    <property type="term" value="C:cytoplasm"/>
    <property type="evidence" value="ECO:0007669"/>
    <property type="project" value="UniProtKB-SubCell"/>
</dbReference>
<organism evidence="14 15">
    <name type="scientific">Eubacterium uniforme</name>
    <dbReference type="NCBI Taxonomy" id="39495"/>
    <lineage>
        <taxon>Bacteria</taxon>
        <taxon>Bacillati</taxon>
        <taxon>Bacillota</taxon>
        <taxon>Clostridia</taxon>
        <taxon>Eubacteriales</taxon>
        <taxon>Eubacteriaceae</taxon>
        <taxon>Eubacterium</taxon>
    </lineage>
</organism>
<dbReference type="SUPFAM" id="SSF52540">
    <property type="entry name" value="P-loop containing nucleoside triphosphate hydrolases"/>
    <property type="match status" value="1"/>
</dbReference>
<feature type="binding site" evidence="13">
    <location>
        <position position="19"/>
    </location>
    <ligand>
        <name>3-dehydroquinate</name>
        <dbReference type="ChEBI" id="CHEBI:32364"/>
    </ligand>
</feature>
<dbReference type="Gene3D" id="3.40.50.300">
    <property type="entry name" value="P-loop containing nucleotide triphosphate hydrolases"/>
    <property type="match status" value="1"/>
</dbReference>
<dbReference type="GO" id="GO:0004765">
    <property type="term" value="F:shikimate kinase activity"/>
    <property type="evidence" value="ECO:0007669"/>
    <property type="project" value="UniProtKB-UniRule"/>
</dbReference>
<keyword evidence="8 12" id="KW-0057">Aromatic amino acid biosynthesis</keyword>
<keyword evidence="15" id="KW-1185">Reference proteome</keyword>
<comment type="subunit">
    <text evidence="13">Homodimer.</text>
</comment>
<dbReference type="InterPro" id="IPR000623">
    <property type="entry name" value="Shikimate_kinase/TSH1"/>
</dbReference>
<dbReference type="NCBIfam" id="TIGR01093">
    <property type="entry name" value="aroD"/>
    <property type="match status" value="1"/>
</dbReference>
<feature type="binding site" evidence="12">
    <location>
        <position position="386"/>
    </location>
    <ligand>
        <name>substrate</name>
    </ligand>
</feature>
<comment type="pathway">
    <text evidence="2 12">Metabolic intermediate biosynthesis; chorismate biosynthesis; chorismate from D-erythrose 4-phosphate and phosphoenolpyruvate: step 5/7.</text>
</comment>
<evidence type="ECO:0000256" key="12">
    <source>
        <dbReference type="HAMAP-Rule" id="MF_00109"/>
    </source>
</evidence>
<dbReference type="HAMAP" id="MF_00214">
    <property type="entry name" value="AroD"/>
    <property type="match status" value="1"/>
</dbReference>
<dbReference type="InterPro" id="IPR050146">
    <property type="entry name" value="Type-I_3-dehydroquinase"/>
</dbReference>
<evidence type="ECO:0000256" key="11">
    <source>
        <dbReference type="ARBA" id="ARBA00048567"/>
    </source>
</evidence>
<keyword evidence="6 12" id="KW-0418">Kinase</keyword>
<dbReference type="GO" id="GO:0009073">
    <property type="term" value="P:aromatic amino acid family biosynthetic process"/>
    <property type="evidence" value="ECO:0007669"/>
    <property type="project" value="UniProtKB-KW"/>
</dbReference>
<evidence type="ECO:0000256" key="10">
    <source>
        <dbReference type="ARBA" id="ARBA00023270"/>
    </source>
</evidence>
<dbReference type="InterPro" id="IPR031322">
    <property type="entry name" value="Shikimate/glucono_kinase"/>
</dbReference>
<comment type="subcellular location">
    <subcellularLocation>
        <location evidence="12">Cytoplasm</location>
    </subcellularLocation>
</comment>
<keyword evidence="9 13" id="KW-0456">Lyase</keyword>
<comment type="subunit">
    <text evidence="12">Monomer.</text>
</comment>
<comment type="similarity">
    <text evidence="12">Belongs to the shikimate kinase family.</text>
</comment>
<dbReference type="GO" id="GO:0008652">
    <property type="term" value="P:amino acid biosynthetic process"/>
    <property type="evidence" value="ECO:0007669"/>
    <property type="project" value="UniProtKB-KW"/>
</dbReference>
<proteinExistence type="inferred from homology"/>
<feature type="binding site" evidence="13">
    <location>
        <position position="79"/>
    </location>
    <ligand>
        <name>3-dehydroquinate</name>
        <dbReference type="ChEBI" id="CHEBI:32364"/>
    </ligand>
</feature>
<dbReference type="EMBL" id="FUXZ01000024">
    <property type="protein sequence ID" value="SKA72778.1"/>
    <property type="molecule type" value="Genomic_DNA"/>
</dbReference>
<evidence type="ECO:0000313" key="14">
    <source>
        <dbReference type="EMBL" id="SKA72778.1"/>
    </source>
</evidence>
<feature type="binding site" evidence="13">
    <location>
        <position position="209"/>
    </location>
    <ligand>
        <name>3-dehydroquinate</name>
        <dbReference type="ChEBI" id="CHEBI:32364"/>
    </ligand>
</feature>
<dbReference type="FunFam" id="3.20.20.70:FF:000047">
    <property type="entry name" value="3-dehydroquinate dehydratase"/>
    <property type="match status" value="1"/>
</dbReference>
<gene>
    <name evidence="12" type="primary">aroK</name>
    <name evidence="13" type="synonym">aroD</name>
    <name evidence="14" type="ORF">SAMN02745111_02412</name>
</gene>
<dbReference type="EC" id="4.2.1.10" evidence="13"/>
<dbReference type="InterPro" id="IPR013785">
    <property type="entry name" value="Aldolase_TIM"/>
</dbReference>
<reference evidence="14 15" key="1">
    <citation type="submission" date="2017-02" db="EMBL/GenBank/DDBJ databases">
        <authorList>
            <person name="Peterson S.W."/>
        </authorList>
    </citation>
    <scope>NUCLEOTIDE SEQUENCE [LARGE SCALE GENOMIC DNA]</scope>
    <source>
        <strain evidence="14 15">ATCC 35992</strain>
    </source>
</reference>
<dbReference type="UniPathway" id="UPA00053">
    <property type="reaction ID" value="UER00086"/>
</dbReference>
<feature type="binding site" evidence="12">
    <location>
        <position position="329"/>
    </location>
    <ligand>
        <name>substrate</name>
    </ligand>
</feature>
<dbReference type="PANTHER" id="PTHR43699">
    <property type="entry name" value="3-DEHYDROQUINATE DEHYDRATASE"/>
    <property type="match status" value="1"/>
</dbReference>
<dbReference type="Proteomes" id="UP000190814">
    <property type="component" value="Unassembled WGS sequence"/>
</dbReference>
<feature type="binding site" evidence="12">
    <location>
        <begin position="261"/>
        <end position="266"/>
    </location>
    <ligand>
        <name>ATP</name>
        <dbReference type="ChEBI" id="CHEBI:30616"/>
    </ligand>
</feature>
<dbReference type="AlphaFoldDB" id="A0A1T4W6V5"/>
<feature type="binding site" evidence="13">
    <location>
        <position position="228"/>
    </location>
    <ligand>
        <name>3-dehydroquinate</name>
        <dbReference type="ChEBI" id="CHEBI:32364"/>
    </ligand>
</feature>
<dbReference type="PRINTS" id="PR01100">
    <property type="entry name" value="SHIKIMTKNASE"/>
</dbReference>
<keyword evidence="12" id="KW-0460">Magnesium</keyword>
<keyword evidence="12" id="KW-0963">Cytoplasm</keyword>
<dbReference type="GO" id="GO:0009423">
    <property type="term" value="P:chorismate biosynthetic process"/>
    <property type="evidence" value="ECO:0007669"/>
    <property type="project" value="UniProtKB-UniRule"/>
</dbReference>
<keyword evidence="5 12" id="KW-0547">Nucleotide-binding</keyword>
<sequence>MIEVRDICIGDGLPKVCVSITGENRETIINEAEGIMLKKPDIVEWRFDCAKEYNYAIVEDILMNLRAVLRETPLLFTFRTVKEGGMRSISVESYKKLYETVASTGLVDFIDVEGISNGETAQAIIKDIKDNGVKVITSYHDFDKTPSKDELREILDTLESKGGDIVKLAVMPHDFEDVKNLIDVTKEYKDNTNKDIISMSMSELGMISRVCGKADGSCVTFASVIKASAPGQVPIKDMKKYLKNIEEFDDSKNMFLIGFMGTGKTTISNILGILTGMKVYDMDEEIVKKAGMSINDIFEKFGENHFRDIETEVVCELSKKEGAIISCGGGAVLRSENVEYMKNNGNIFLLRATPETVYERVKDSKDRPILNEDMSIDHISALMNKRRDIYEECANVKVDTDDLSAFEVAMEIIGKSKK</sequence>
<evidence type="ECO:0000256" key="4">
    <source>
        <dbReference type="ARBA" id="ARBA00022679"/>
    </source>
</evidence>
<evidence type="ECO:0000256" key="6">
    <source>
        <dbReference type="ARBA" id="ARBA00022777"/>
    </source>
</evidence>
<accession>A0A1T4W6V5</accession>
<comment type="function">
    <text evidence="12">Catalyzes the specific phosphorylation of the 3-hydroxyl group of shikimic acid using ATP as a cosubstrate.</text>
</comment>
<dbReference type="InterPro" id="IPR027417">
    <property type="entry name" value="P-loop_NTPase"/>
</dbReference>
<dbReference type="GO" id="GO:0003855">
    <property type="term" value="F:3-dehydroquinate dehydratase activity"/>
    <property type="evidence" value="ECO:0007669"/>
    <property type="project" value="UniProtKB-UniRule"/>
</dbReference>
<comment type="catalytic activity">
    <reaction evidence="1 13">
        <text>3-dehydroquinate = 3-dehydroshikimate + H2O</text>
        <dbReference type="Rhea" id="RHEA:21096"/>
        <dbReference type="ChEBI" id="CHEBI:15377"/>
        <dbReference type="ChEBI" id="CHEBI:16630"/>
        <dbReference type="ChEBI" id="CHEBI:32364"/>
        <dbReference type="EC" id="4.2.1.10"/>
    </reaction>
</comment>
<dbReference type="Gene3D" id="3.20.20.70">
    <property type="entry name" value="Aldolase class I"/>
    <property type="match status" value="1"/>
</dbReference>
<feature type="binding site" evidence="12">
    <location>
        <position position="307"/>
    </location>
    <ligand>
        <name>substrate</name>
    </ligand>
</feature>
<comment type="caution">
    <text evidence="12">Lacks conserved residue(s) required for the propagation of feature annotation.</text>
</comment>
<dbReference type="SUPFAM" id="SSF51569">
    <property type="entry name" value="Aldolase"/>
    <property type="match status" value="1"/>
</dbReference>
<feature type="binding site" evidence="12">
    <location>
        <position position="265"/>
    </location>
    <ligand>
        <name>Mg(2+)</name>
        <dbReference type="ChEBI" id="CHEBI:18420"/>
    </ligand>
</feature>
<dbReference type="GO" id="GO:0005524">
    <property type="term" value="F:ATP binding"/>
    <property type="evidence" value="ECO:0007669"/>
    <property type="project" value="UniProtKB-UniRule"/>
</dbReference>
<dbReference type="OrthoDB" id="9800332at2"/>
<evidence type="ECO:0000256" key="13">
    <source>
        <dbReference type="HAMAP-Rule" id="MF_00214"/>
    </source>
</evidence>
<feature type="binding site" evidence="13">
    <location>
        <begin position="44"/>
        <end position="46"/>
    </location>
    <ligand>
        <name>3-dehydroquinate</name>
        <dbReference type="ChEBI" id="CHEBI:32364"/>
    </ligand>
</feature>
<keyword evidence="3 12" id="KW-0028">Amino-acid biosynthesis</keyword>
<comment type="pathway">
    <text evidence="13">Metabolic intermediate biosynthesis; chorismate biosynthesis; chorismate from D-erythrose 4-phosphate and phosphoenolpyruvate: step 3/7.</text>
</comment>
<dbReference type="GO" id="GO:0046279">
    <property type="term" value="P:3,4-dihydroxybenzoate biosynthetic process"/>
    <property type="evidence" value="ECO:0007669"/>
    <property type="project" value="TreeGrafter"/>
</dbReference>
<dbReference type="Pfam" id="PF01487">
    <property type="entry name" value="DHquinase_I"/>
    <property type="match status" value="1"/>
</dbReference>
<feature type="binding site" evidence="12">
    <location>
        <position position="367"/>
    </location>
    <ligand>
        <name>ATP</name>
        <dbReference type="ChEBI" id="CHEBI:30616"/>
    </ligand>
</feature>
<dbReference type="GO" id="GO:0000287">
    <property type="term" value="F:magnesium ion binding"/>
    <property type="evidence" value="ECO:0007669"/>
    <property type="project" value="UniProtKB-UniRule"/>
</dbReference>
<feature type="binding site" evidence="12">
    <location>
        <position position="283"/>
    </location>
    <ligand>
        <name>substrate</name>
    </ligand>
</feature>
<dbReference type="RefSeq" id="WP_078767217.1">
    <property type="nucleotide sequence ID" value="NZ_FUXZ01000024.1"/>
</dbReference>